<feature type="transmembrane region" description="Helical" evidence="1">
    <location>
        <begin position="441"/>
        <end position="458"/>
    </location>
</feature>
<dbReference type="InterPro" id="IPR058514">
    <property type="entry name" value="DUF8201"/>
</dbReference>
<dbReference type="InterPro" id="IPR058065">
    <property type="entry name" value="LIC_10190-like"/>
</dbReference>
<gene>
    <name evidence="3" type="ORF">LKD45_17070</name>
</gene>
<protein>
    <recommendedName>
        <fullName evidence="2">DUF8201 domain-containing protein</fullName>
    </recommendedName>
</protein>
<evidence type="ECO:0000313" key="4">
    <source>
        <dbReference type="Proteomes" id="UP001199355"/>
    </source>
</evidence>
<keyword evidence="4" id="KW-1185">Reference proteome</keyword>
<name>A0AAE3DPS6_9FIRM</name>
<keyword evidence="1" id="KW-0812">Transmembrane</keyword>
<feature type="domain" description="DUF8201" evidence="2">
    <location>
        <begin position="1"/>
        <end position="447"/>
    </location>
</feature>
<dbReference type="NCBIfam" id="NF047510">
    <property type="entry name" value="LIC_10190_fam"/>
    <property type="match status" value="1"/>
</dbReference>
<dbReference type="AlphaFoldDB" id="A0AAE3DPS6"/>
<evidence type="ECO:0000259" key="2">
    <source>
        <dbReference type="Pfam" id="PF26626"/>
    </source>
</evidence>
<dbReference type="EMBL" id="JAJEQF010000104">
    <property type="protein sequence ID" value="MCC2169368.1"/>
    <property type="molecule type" value="Genomic_DNA"/>
</dbReference>
<reference evidence="3 4" key="1">
    <citation type="submission" date="2021-10" db="EMBL/GenBank/DDBJ databases">
        <title>Anaerobic single-cell dispensing facilitates the cultivation of human gut bacteria.</title>
        <authorList>
            <person name="Afrizal A."/>
        </authorList>
    </citation>
    <scope>NUCLEOTIDE SEQUENCE [LARGE SCALE GENOMIC DNA]</scope>
    <source>
        <strain evidence="3 4">CLA-AA-H244</strain>
    </source>
</reference>
<feature type="transmembrane region" description="Helical" evidence="1">
    <location>
        <begin position="175"/>
        <end position="194"/>
    </location>
</feature>
<sequence>MAELLILWGYIGIVNSCIGAGVLKGIGLLTGRKKIVYGLAGTELAGIVAITVYAQTVSIFGKVFMAAHLILLAAAAACAYWCRKELLVIWSRVKKICLSWEGVLYLIFAVMTAYFASRGLQHTDTGIYHAQAIRWYEEYGLVKGLGNLQQHFAYNSAYLAYAAAFSMKWLVGQSLHGTNGFLQAFLCIWALYGLKNFARHKSHLADGCRVGILLYAIVVSERIMSPATDFGTMYLVFFIVTLWTSIACEKEGKVGEKTDLYALLCVAVVCVTTFKLSAGMLVILALYPAVCLIRSKEWKKIGIYLLCGCVVLAPWLVRNVLISGWLIYPFAAIDLFSVDWKIPASYLQNDSDQIKVWGRCLYDVTKINDPVSAWFPVWWGEKDRYEMMLLIANMVAGISAVLSVVWKRIRKEKLCWDRVVVYAAVLGGIAGWFFLAPFIRYGLAFLLIFPLMAFGEWLRPMQMGPVRIASGFLCAAIFFSLSMYWDYYVLFDLVWGKQHLTDPAWVVQQDYDSVEVESFEMEGGLIVYYPAGGQENISYDAFPATAYRMMAERTKLRGSDIRDGFMPK</sequence>
<accession>A0AAE3DPS6</accession>
<keyword evidence="1" id="KW-1133">Transmembrane helix</keyword>
<feature type="transmembrane region" description="Helical" evidence="1">
    <location>
        <begin position="419"/>
        <end position="435"/>
    </location>
</feature>
<dbReference type="Proteomes" id="UP001199355">
    <property type="component" value="Unassembled WGS sequence"/>
</dbReference>
<feature type="transmembrane region" description="Helical" evidence="1">
    <location>
        <begin position="465"/>
        <end position="485"/>
    </location>
</feature>
<feature type="transmembrane region" description="Helical" evidence="1">
    <location>
        <begin position="230"/>
        <end position="248"/>
    </location>
</feature>
<keyword evidence="1" id="KW-0472">Membrane</keyword>
<feature type="transmembrane region" description="Helical" evidence="1">
    <location>
        <begin position="387"/>
        <end position="407"/>
    </location>
</feature>
<organism evidence="3 4">
    <name type="scientific">Gallintestinimicrobium propionicum</name>
    <dbReference type="NCBI Taxonomy" id="2981770"/>
    <lineage>
        <taxon>Bacteria</taxon>
        <taxon>Bacillati</taxon>
        <taxon>Bacillota</taxon>
        <taxon>Clostridia</taxon>
        <taxon>Lachnospirales</taxon>
        <taxon>Lachnospiraceae</taxon>
        <taxon>Gallintestinimicrobium</taxon>
    </lineage>
</organism>
<feature type="transmembrane region" description="Helical" evidence="1">
    <location>
        <begin position="260"/>
        <end position="289"/>
    </location>
</feature>
<evidence type="ECO:0000256" key="1">
    <source>
        <dbReference type="SAM" id="Phobius"/>
    </source>
</evidence>
<feature type="transmembrane region" description="Helical" evidence="1">
    <location>
        <begin position="301"/>
        <end position="328"/>
    </location>
</feature>
<feature type="transmembrane region" description="Helical" evidence="1">
    <location>
        <begin position="35"/>
        <end position="53"/>
    </location>
</feature>
<feature type="transmembrane region" description="Helical" evidence="1">
    <location>
        <begin position="103"/>
        <end position="120"/>
    </location>
</feature>
<dbReference type="Pfam" id="PF26626">
    <property type="entry name" value="DUF8201"/>
    <property type="match status" value="1"/>
</dbReference>
<feature type="transmembrane region" description="Helical" evidence="1">
    <location>
        <begin position="59"/>
        <end position="82"/>
    </location>
</feature>
<dbReference type="RefSeq" id="WP_308729274.1">
    <property type="nucleotide sequence ID" value="NZ_JAJEQF010000104.1"/>
</dbReference>
<feature type="transmembrane region" description="Helical" evidence="1">
    <location>
        <begin position="6"/>
        <end position="23"/>
    </location>
</feature>
<comment type="caution">
    <text evidence="3">The sequence shown here is derived from an EMBL/GenBank/DDBJ whole genome shotgun (WGS) entry which is preliminary data.</text>
</comment>
<evidence type="ECO:0000313" key="3">
    <source>
        <dbReference type="EMBL" id="MCC2169368.1"/>
    </source>
</evidence>
<proteinExistence type="predicted"/>